<dbReference type="InterPro" id="IPR044855">
    <property type="entry name" value="CoA-Trfase_III_dom3_sf"/>
</dbReference>
<protein>
    <submittedName>
        <fullName evidence="2">Formyl-coenzyme A transferase</fullName>
        <ecNumber evidence="2">2.8.3.16</ecNumber>
    </submittedName>
</protein>
<evidence type="ECO:0000256" key="1">
    <source>
        <dbReference type="ARBA" id="ARBA00022679"/>
    </source>
</evidence>
<dbReference type="Pfam" id="PF02515">
    <property type="entry name" value="CoA_transf_3"/>
    <property type="match status" value="1"/>
</dbReference>
<keyword evidence="3" id="KW-1185">Reference proteome</keyword>
<sequence>MTDTSNLPLDGIRVIDFTQAEQGPVGTLQLADFGADVIKIERPGVGDLSRHTVGGTSIEATNNPTYVAMNRNKRSMELDTRTEEGKKVIYELVKVSDVVVNNFRPGVMDKMGFSYEKLKEINPRIIFASATGYGPEGPNVKKPGQDMVAQAVTGFMYETADPSIPQSIVPTAICDYTGGMHLCQGIMAALIGREKTGAGRKVDVCLYDSMIHTQLQEAAYWSKYKQVLNWAAMPLAIHSEAKDGPIVVIGAFMPNPLKAMCAAFEIDDLTIPYPDMASQIKNKALIQDTLRKEIAKYTMDEALARLEGQDVLCSKVRKLSEVMEDPQTKINNMILDIDHPILGKITTIGCPVHISDAPCTTRIMAPQLGEHTEEILSELGLAADGSKSAE</sequence>
<dbReference type="EMBL" id="CP042913">
    <property type="protein sequence ID" value="QEG36135.1"/>
    <property type="molecule type" value="Genomic_DNA"/>
</dbReference>
<evidence type="ECO:0000313" key="2">
    <source>
        <dbReference type="EMBL" id="QEG36135.1"/>
    </source>
</evidence>
<dbReference type="InterPro" id="IPR003673">
    <property type="entry name" value="CoA-Trfase_fam_III"/>
</dbReference>
<dbReference type="SUPFAM" id="SSF89796">
    <property type="entry name" value="CoA-transferase family III (CaiB/BaiF)"/>
    <property type="match status" value="1"/>
</dbReference>
<dbReference type="KEGG" id="bgok:Pr1d_34440"/>
<dbReference type="Gene3D" id="3.40.50.10540">
    <property type="entry name" value="Crotonobetainyl-coa:carnitine coa-transferase, domain 1"/>
    <property type="match status" value="1"/>
</dbReference>
<dbReference type="PANTHER" id="PTHR48207:SF3">
    <property type="entry name" value="SUCCINATE--HYDROXYMETHYLGLUTARATE COA-TRANSFERASE"/>
    <property type="match status" value="1"/>
</dbReference>
<dbReference type="Gene3D" id="3.30.1540.10">
    <property type="entry name" value="formyl-coa transferase, domain 3"/>
    <property type="match status" value="1"/>
</dbReference>
<dbReference type="AlphaFoldDB" id="A0A5B9QEV5"/>
<dbReference type="RefSeq" id="WP_148074530.1">
    <property type="nucleotide sequence ID" value="NZ_CP042913.1"/>
</dbReference>
<accession>A0A5B9QEV5</accession>
<dbReference type="PANTHER" id="PTHR48207">
    <property type="entry name" value="SUCCINATE--HYDROXYMETHYLGLUTARATE COA-TRANSFERASE"/>
    <property type="match status" value="1"/>
</dbReference>
<name>A0A5B9QEV5_9BACT</name>
<dbReference type="OrthoDB" id="9797653at2"/>
<organism evidence="2 3">
    <name type="scientific">Bythopirellula goksoeyrii</name>
    <dbReference type="NCBI Taxonomy" id="1400387"/>
    <lineage>
        <taxon>Bacteria</taxon>
        <taxon>Pseudomonadati</taxon>
        <taxon>Planctomycetota</taxon>
        <taxon>Planctomycetia</taxon>
        <taxon>Pirellulales</taxon>
        <taxon>Lacipirellulaceae</taxon>
        <taxon>Bythopirellula</taxon>
    </lineage>
</organism>
<dbReference type="EC" id="2.8.3.16" evidence="2"/>
<reference evidence="2 3" key="1">
    <citation type="submission" date="2019-08" db="EMBL/GenBank/DDBJ databases">
        <title>Deep-cultivation of Planctomycetes and their phenomic and genomic characterization uncovers novel biology.</title>
        <authorList>
            <person name="Wiegand S."/>
            <person name="Jogler M."/>
            <person name="Boedeker C."/>
            <person name="Pinto D."/>
            <person name="Vollmers J."/>
            <person name="Rivas-Marin E."/>
            <person name="Kohn T."/>
            <person name="Peeters S.H."/>
            <person name="Heuer A."/>
            <person name="Rast P."/>
            <person name="Oberbeckmann S."/>
            <person name="Bunk B."/>
            <person name="Jeske O."/>
            <person name="Meyerdierks A."/>
            <person name="Storesund J.E."/>
            <person name="Kallscheuer N."/>
            <person name="Luecker S."/>
            <person name="Lage O.M."/>
            <person name="Pohl T."/>
            <person name="Merkel B.J."/>
            <person name="Hornburger P."/>
            <person name="Mueller R.-W."/>
            <person name="Bruemmer F."/>
            <person name="Labrenz M."/>
            <person name="Spormann A.M."/>
            <person name="Op den Camp H."/>
            <person name="Overmann J."/>
            <person name="Amann R."/>
            <person name="Jetten M.S.M."/>
            <person name="Mascher T."/>
            <person name="Medema M.H."/>
            <person name="Devos D.P."/>
            <person name="Kaster A.-K."/>
            <person name="Ovreas L."/>
            <person name="Rohde M."/>
            <person name="Galperin M.Y."/>
            <person name="Jogler C."/>
        </authorList>
    </citation>
    <scope>NUCLEOTIDE SEQUENCE [LARGE SCALE GENOMIC DNA]</scope>
    <source>
        <strain evidence="2 3">Pr1d</strain>
    </source>
</reference>
<keyword evidence="1 2" id="KW-0808">Transferase</keyword>
<proteinExistence type="predicted"/>
<gene>
    <name evidence="2" type="primary">frc</name>
    <name evidence="2" type="ORF">Pr1d_34440</name>
</gene>
<dbReference type="InterPro" id="IPR023606">
    <property type="entry name" value="CoA-Trfase_III_dom_1_sf"/>
</dbReference>
<evidence type="ECO:0000313" key="3">
    <source>
        <dbReference type="Proteomes" id="UP000323917"/>
    </source>
</evidence>
<dbReference type="Proteomes" id="UP000323917">
    <property type="component" value="Chromosome"/>
</dbReference>
<dbReference type="GO" id="GO:0033608">
    <property type="term" value="F:formyl-CoA transferase activity"/>
    <property type="evidence" value="ECO:0007669"/>
    <property type="project" value="UniProtKB-EC"/>
</dbReference>
<dbReference type="InterPro" id="IPR050483">
    <property type="entry name" value="CoA-transferase_III_domain"/>
</dbReference>